<dbReference type="InterPro" id="IPR011527">
    <property type="entry name" value="ABC1_TM_dom"/>
</dbReference>
<sequence>METNFSTTTTDKQKQDKVPLRSVYFWVLSYVRPYIGLLSLLVISGLIVTSIQVSIPKGVQYFIDDIYPNHDISMFWWLIAGFTSLLLVMFGFMALQNLLQRSFQEKAARDLQFDIFKHLRTMGFAYFEQRPIGESLAFMNTEVASLQEFFKWLFLGLIRNSIVSLISVAVMLSISVQLTLIMIPCLLLYYLVGPYFEKKAALLAKQLANDRVALNQKSYESISALSELRAHNAEVWDRQRFMGILQTYMDTRVKTLWFAYWRGTIRRLSYYIGGVAIIIYGIYLVQNSLLSIGGMAAFLMYYFQVMQTITVVITIITEQKLLMGQAEKIYRFIKTEPEVKEASDPIQLQNPKGEISFHNVGFRYVAGPKVLENFNLHIESGKRIALVGTSGNGKSTILKLMVRFYDPQQGDICLDGIPLNKLSFADLRETIGYVFQETYLFGASVRDNILFGRPDASEEEVIAAAKAAYAHDFIMELDNGYDTLLGERGIKLSGGQKQRISIARLFLKNPTIVLLDEATSALDNASEKEVQAALDKLLYGRTTITVAHRLSTVQDYDEIAVISDGRIIEVGTHNELVNKRKNYYDLVAGENEKKRGAAVV</sequence>
<dbReference type="Proteomes" id="UP001231941">
    <property type="component" value="Unassembled WGS sequence"/>
</dbReference>
<organism evidence="10 11">
    <name type="scientific">Chengkuizengella axinellae</name>
    <dbReference type="NCBI Taxonomy" id="3064388"/>
    <lineage>
        <taxon>Bacteria</taxon>
        <taxon>Bacillati</taxon>
        <taxon>Bacillota</taxon>
        <taxon>Bacilli</taxon>
        <taxon>Bacillales</taxon>
        <taxon>Paenibacillaceae</taxon>
        <taxon>Chengkuizengella</taxon>
    </lineage>
</organism>
<proteinExistence type="predicted"/>
<keyword evidence="5 7" id="KW-1133">Transmembrane helix</keyword>
<comment type="subcellular location">
    <subcellularLocation>
        <location evidence="1">Cell membrane</location>
        <topology evidence="1">Multi-pass membrane protein</topology>
    </subcellularLocation>
</comment>
<dbReference type="PANTHER" id="PTHR43394">
    <property type="entry name" value="ATP-DEPENDENT PERMEASE MDL1, MITOCHONDRIAL"/>
    <property type="match status" value="1"/>
</dbReference>
<dbReference type="InterPro" id="IPR017871">
    <property type="entry name" value="ABC_transporter-like_CS"/>
</dbReference>
<evidence type="ECO:0000256" key="1">
    <source>
        <dbReference type="ARBA" id="ARBA00004651"/>
    </source>
</evidence>
<evidence type="ECO:0000313" key="11">
    <source>
        <dbReference type="Proteomes" id="UP001231941"/>
    </source>
</evidence>
<evidence type="ECO:0000256" key="6">
    <source>
        <dbReference type="ARBA" id="ARBA00023136"/>
    </source>
</evidence>
<keyword evidence="4 10" id="KW-0067">ATP-binding</keyword>
<reference evidence="10 11" key="1">
    <citation type="submission" date="2023-08" db="EMBL/GenBank/DDBJ databases">
        <authorList>
            <person name="Park J.-S."/>
        </authorList>
    </citation>
    <scope>NUCLEOTIDE SEQUENCE [LARGE SCALE GENOMIC DNA]</scope>
    <source>
        <strain evidence="10 11">2205SS18-9</strain>
    </source>
</reference>
<dbReference type="InterPro" id="IPR003593">
    <property type="entry name" value="AAA+_ATPase"/>
</dbReference>
<accession>A0ABT9IWL4</accession>
<dbReference type="InterPro" id="IPR036640">
    <property type="entry name" value="ABC1_TM_sf"/>
</dbReference>
<keyword evidence="2 7" id="KW-0812">Transmembrane</keyword>
<feature type="domain" description="ABC transporter" evidence="8">
    <location>
        <begin position="355"/>
        <end position="589"/>
    </location>
</feature>
<dbReference type="PANTHER" id="PTHR43394:SF1">
    <property type="entry name" value="ATP-BINDING CASSETTE SUB-FAMILY B MEMBER 10, MITOCHONDRIAL"/>
    <property type="match status" value="1"/>
</dbReference>
<name>A0ABT9IWL4_9BACL</name>
<dbReference type="InterPro" id="IPR027417">
    <property type="entry name" value="P-loop_NTPase"/>
</dbReference>
<evidence type="ECO:0000256" key="5">
    <source>
        <dbReference type="ARBA" id="ARBA00022989"/>
    </source>
</evidence>
<keyword evidence="6 7" id="KW-0472">Membrane</keyword>
<dbReference type="PROSITE" id="PS50929">
    <property type="entry name" value="ABC_TM1F"/>
    <property type="match status" value="1"/>
</dbReference>
<evidence type="ECO:0000313" key="10">
    <source>
        <dbReference type="EMBL" id="MDP5273725.1"/>
    </source>
</evidence>
<protein>
    <submittedName>
        <fullName evidence="10">ABC transporter ATP-binding protein</fullName>
    </submittedName>
</protein>
<dbReference type="GO" id="GO:0005524">
    <property type="term" value="F:ATP binding"/>
    <property type="evidence" value="ECO:0007669"/>
    <property type="project" value="UniProtKB-KW"/>
</dbReference>
<comment type="caution">
    <text evidence="10">The sequence shown here is derived from an EMBL/GenBank/DDBJ whole genome shotgun (WGS) entry which is preliminary data.</text>
</comment>
<evidence type="ECO:0000259" key="9">
    <source>
        <dbReference type="PROSITE" id="PS50929"/>
    </source>
</evidence>
<feature type="transmembrane region" description="Helical" evidence="7">
    <location>
        <begin position="292"/>
        <end position="316"/>
    </location>
</feature>
<dbReference type="InterPro" id="IPR039421">
    <property type="entry name" value="Type_1_exporter"/>
</dbReference>
<feature type="transmembrane region" description="Helical" evidence="7">
    <location>
        <begin position="178"/>
        <end position="196"/>
    </location>
</feature>
<dbReference type="InterPro" id="IPR003439">
    <property type="entry name" value="ABC_transporter-like_ATP-bd"/>
</dbReference>
<dbReference type="SUPFAM" id="SSF90123">
    <property type="entry name" value="ABC transporter transmembrane region"/>
    <property type="match status" value="1"/>
</dbReference>
<evidence type="ECO:0000256" key="3">
    <source>
        <dbReference type="ARBA" id="ARBA00022741"/>
    </source>
</evidence>
<evidence type="ECO:0000256" key="7">
    <source>
        <dbReference type="SAM" id="Phobius"/>
    </source>
</evidence>
<keyword evidence="3" id="KW-0547">Nucleotide-binding</keyword>
<feature type="domain" description="ABC transmembrane type-1" evidence="9">
    <location>
        <begin position="40"/>
        <end position="318"/>
    </location>
</feature>
<dbReference type="CDD" id="cd07346">
    <property type="entry name" value="ABC_6TM_exporters"/>
    <property type="match status" value="1"/>
</dbReference>
<feature type="transmembrane region" description="Helical" evidence="7">
    <location>
        <begin position="34"/>
        <end position="55"/>
    </location>
</feature>
<dbReference type="Gene3D" id="3.40.50.300">
    <property type="entry name" value="P-loop containing nucleotide triphosphate hydrolases"/>
    <property type="match status" value="1"/>
</dbReference>
<feature type="transmembrane region" description="Helical" evidence="7">
    <location>
        <begin position="75"/>
        <end position="99"/>
    </location>
</feature>
<evidence type="ECO:0000256" key="2">
    <source>
        <dbReference type="ARBA" id="ARBA00022692"/>
    </source>
</evidence>
<dbReference type="RefSeq" id="WP_305991030.1">
    <property type="nucleotide sequence ID" value="NZ_JAVAMP010000002.1"/>
</dbReference>
<dbReference type="PROSITE" id="PS00211">
    <property type="entry name" value="ABC_TRANSPORTER_1"/>
    <property type="match status" value="1"/>
</dbReference>
<keyword evidence="11" id="KW-1185">Reference proteome</keyword>
<dbReference type="Pfam" id="PF00005">
    <property type="entry name" value="ABC_tran"/>
    <property type="match status" value="1"/>
</dbReference>
<dbReference type="EMBL" id="JAVAMP010000002">
    <property type="protein sequence ID" value="MDP5273725.1"/>
    <property type="molecule type" value="Genomic_DNA"/>
</dbReference>
<feature type="transmembrane region" description="Helical" evidence="7">
    <location>
        <begin position="149"/>
        <end position="172"/>
    </location>
</feature>
<dbReference type="PROSITE" id="PS50893">
    <property type="entry name" value="ABC_TRANSPORTER_2"/>
    <property type="match status" value="1"/>
</dbReference>
<feature type="transmembrane region" description="Helical" evidence="7">
    <location>
        <begin position="268"/>
        <end position="286"/>
    </location>
</feature>
<gene>
    <name evidence="10" type="ORF">Q5Y73_06395</name>
</gene>
<evidence type="ECO:0000256" key="4">
    <source>
        <dbReference type="ARBA" id="ARBA00022840"/>
    </source>
</evidence>
<dbReference type="SUPFAM" id="SSF52540">
    <property type="entry name" value="P-loop containing nucleoside triphosphate hydrolases"/>
    <property type="match status" value="1"/>
</dbReference>
<evidence type="ECO:0000259" key="8">
    <source>
        <dbReference type="PROSITE" id="PS50893"/>
    </source>
</evidence>
<dbReference type="SMART" id="SM00382">
    <property type="entry name" value="AAA"/>
    <property type="match status" value="1"/>
</dbReference>
<dbReference type="Pfam" id="PF00664">
    <property type="entry name" value="ABC_membrane"/>
    <property type="match status" value="1"/>
</dbReference>
<dbReference type="Gene3D" id="1.20.1560.10">
    <property type="entry name" value="ABC transporter type 1, transmembrane domain"/>
    <property type="match status" value="1"/>
</dbReference>